<feature type="transmembrane region" description="Helical" evidence="1">
    <location>
        <begin position="16"/>
        <end position="39"/>
    </location>
</feature>
<evidence type="ECO:0008006" key="4">
    <source>
        <dbReference type="Google" id="ProtNLM"/>
    </source>
</evidence>
<dbReference type="EMBL" id="JAMQON010000001">
    <property type="protein sequence ID" value="MDS0258196.1"/>
    <property type="molecule type" value="Genomic_DNA"/>
</dbReference>
<keyword evidence="3" id="KW-1185">Reference proteome</keyword>
<gene>
    <name evidence="2" type="ORF">NDI56_02095</name>
</gene>
<dbReference type="RefSeq" id="WP_310917755.1">
    <property type="nucleotide sequence ID" value="NZ_JAMQON010000001.1"/>
</dbReference>
<comment type="caution">
    <text evidence="2">The sequence shown here is derived from an EMBL/GenBank/DDBJ whole genome shotgun (WGS) entry which is preliminary data.</text>
</comment>
<accession>A0ABU2F8R5</accession>
<keyword evidence="1" id="KW-0472">Membrane</keyword>
<proteinExistence type="predicted"/>
<keyword evidence="1" id="KW-0812">Transmembrane</keyword>
<name>A0ABU2F8R5_9EURY</name>
<evidence type="ECO:0000256" key="1">
    <source>
        <dbReference type="SAM" id="Phobius"/>
    </source>
</evidence>
<feature type="transmembrane region" description="Helical" evidence="1">
    <location>
        <begin position="45"/>
        <end position="61"/>
    </location>
</feature>
<organism evidence="2 3">
    <name type="scientific">Haloarcula saliterrae</name>
    <dbReference type="NCBI Taxonomy" id="2950534"/>
    <lineage>
        <taxon>Archaea</taxon>
        <taxon>Methanobacteriati</taxon>
        <taxon>Methanobacteriota</taxon>
        <taxon>Stenosarchaea group</taxon>
        <taxon>Halobacteria</taxon>
        <taxon>Halobacteriales</taxon>
        <taxon>Haloarculaceae</taxon>
        <taxon>Haloarcula</taxon>
    </lineage>
</organism>
<dbReference type="Proteomes" id="UP001259659">
    <property type="component" value="Unassembled WGS sequence"/>
</dbReference>
<keyword evidence="1" id="KW-1133">Transmembrane helix</keyword>
<evidence type="ECO:0000313" key="2">
    <source>
        <dbReference type="EMBL" id="MDS0258196.1"/>
    </source>
</evidence>
<sequence length="107" mass="11576">MTKAVNVSLSTRTMQYLVAVVFVGLFAVPVIGGLLSLAGVPVPESWLVAVGGWVVLASLWVRRVGGRDDDATWAAIPSWQYDGRFAEAGGLTRSEQEEALDELRDEQ</sequence>
<evidence type="ECO:0000313" key="3">
    <source>
        <dbReference type="Proteomes" id="UP001259659"/>
    </source>
</evidence>
<reference evidence="2 3" key="1">
    <citation type="submission" date="2022-06" db="EMBL/GenBank/DDBJ databases">
        <title>Haloarcula sp. a new haloarchaeum isolate from saline soil.</title>
        <authorList>
            <person name="Strakova D."/>
            <person name="Galisteo C."/>
            <person name="Sanchez-Porro C."/>
            <person name="Ventosa A."/>
        </authorList>
    </citation>
    <scope>NUCLEOTIDE SEQUENCE [LARGE SCALE GENOMIC DNA]</scope>
    <source>
        <strain evidence="2 3">S1CR25-12</strain>
    </source>
</reference>
<protein>
    <recommendedName>
        <fullName evidence="4">SHOCT domain-containing protein</fullName>
    </recommendedName>
</protein>